<dbReference type="InterPro" id="IPR011050">
    <property type="entry name" value="Pectin_lyase_fold/virulence"/>
</dbReference>
<dbReference type="Gene3D" id="2.160.20.10">
    <property type="entry name" value="Single-stranded right-handed beta-helix, Pectin lyase-like"/>
    <property type="match status" value="1"/>
</dbReference>
<feature type="chain" id="PRO_5034179169" description="Pectate lyase domain-containing protein" evidence="5">
    <location>
        <begin position="19"/>
        <end position="425"/>
    </location>
</feature>
<reference evidence="7" key="1">
    <citation type="submission" date="2021-02" db="EMBL/GenBank/DDBJ databases">
        <title>Genome sequence Cadophora malorum strain M34.</title>
        <authorList>
            <person name="Stefanovic E."/>
            <person name="Vu D."/>
            <person name="Scully C."/>
            <person name="Dijksterhuis J."/>
            <person name="Roader J."/>
            <person name="Houbraken J."/>
        </authorList>
    </citation>
    <scope>NUCLEOTIDE SEQUENCE</scope>
    <source>
        <strain evidence="7">M34</strain>
    </source>
</reference>
<keyword evidence="2 5" id="KW-0732">Signal</keyword>
<evidence type="ECO:0000256" key="4">
    <source>
        <dbReference type="RuleBase" id="RU361173"/>
    </source>
</evidence>
<organism evidence="7 8">
    <name type="scientific">Cadophora malorum</name>
    <dbReference type="NCBI Taxonomy" id="108018"/>
    <lineage>
        <taxon>Eukaryota</taxon>
        <taxon>Fungi</taxon>
        <taxon>Dikarya</taxon>
        <taxon>Ascomycota</taxon>
        <taxon>Pezizomycotina</taxon>
        <taxon>Leotiomycetes</taxon>
        <taxon>Helotiales</taxon>
        <taxon>Ploettnerulaceae</taxon>
        <taxon>Cadophora</taxon>
    </lineage>
</organism>
<keyword evidence="4" id="KW-0624">Polysaccharide degradation</keyword>
<dbReference type="InterPro" id="IPR045032">
    <property type="entry name" value="PEL"/>
</dbReference>
<dbReference type="EMBL" id="JAFJYH010000149">
    <property type="protein sequence ID" value="KAG4417658.1"/>
    <property type="molecule type" value="Genomic_DNA"/>
</dbReference>
<dbReference type="GO" id="GO:0000272">
    <property type="term" value="P:polysaccharide catabolic process"/>
    <property type="evidence" value="ECO:0007669"/>
    <property type="project" value="UniProtKB-KW"/>
</dbReference>
<evidence type="ECO:0000313" key="8">
    <source>
        <dbReference type="Proteomes" id="UP000664132"/>
    </source>
</evidence>
<keyword evidence="3 4" id="KW-0456">Lyase</keyword>
<evidence type="ECO:0000256" key="3">
    <source>
        <dbReference type="ARBA" id="ARBA00023239"/>
    </source>
</evidence>
<dbReference type="PANTHER" id="PTHR31683">
    <property type="entry name" value="PECTATE LYASE 18-RELATED"/>
    <property type="match status" value="1"/>
</dbReference>
<dbReference type="InterPro" id="IPR002022">
    <property type="entry name" value="Pec_lyase"/>
</dbReference>
<keyword evidence="4" id="KW-0119">Carbohydrate metabolism</keyword>
<evidence type="ECO:0000313" key="7">
    <source>
        <dbReference type="EMBL" id="KAG4417658.1"/>
    </source>
</evidence>
<comment type="subcellular location">
    <subcellularLocation>
        <location evidence="4">Secreted</location>
    </subcellularLocation>
</comment>
<evidence type="ECO:0000256" key="2">
    <source>
        <dbReference type="ARBA" id="ARBA00022729"/>
    </source>
</evidence>
<proteinExistence type="inferred from homology"/>
<dbReference type="GO" id="GO:0005576">
    <property type="term" value="C:extracellular region"/>
    <property type="evidence" value="ECO:0007669"/>
    <property type="project" value="UniProtKB-SubCell"/>
</dbReference>
<dbReference type="OrthoDB" id="1637350at2759"/>
<comment type="similarity">
    <text evidence="1 4">Belongs to the polysaccharide lyase 1 family.</text>
</comment>
<dbReference type="PANTHER" id="PTHR31683:SF18">
    <property type="entry name" value="PECTATE LYASE 21-RELATED"/>
    <property type="match status" value="1"/>
</dbReference>
<dbReference type="PROSITE" id="PS51257">
    <property type="entry name" value="PROKAR_LIPOPROTEIN"/>
    <property type="match status" value="1"/>
</dbReference>
<dbReference type="Proteomes" id="UP000664132">
    <property type="component" value="Unassembled WGS sequence"/>
</dbReference>
<gene>
    <name evidence="7" type="ORF">IFR04_009228</name>
</gene>
<comment type="caution">
    <text evidence="7">The sequence shown here is derived from an EMBL/GenBank/DDBJ whole genome shotgun (WGS) entry which is preliminary data.</text>
</comment>
<evidence type="ECO:0000256" key="5">
    <source>
        <dbReference type="SAM" id="SignalP"/>
    </source>
</evidence>
<name>A0A8H7W9J5_9HELO</name>
<accession>A0A8H7W9J5</accession>
<protein>
    <recommendedName>
        <fullName evidence="6">Pectate lyase domain-containing protein</fullName>
    </recommendedName>
</protein>
<dbReference type="SMART" id="SM00656">
    <property type="entry name" value="Amb_all"/>
    <property type="match status" value="1"/>
</dbReference>
<keyword evidence="4" id="KW-0964">Secreted</keyword>
<feature type="signal peptide" evidence="5">
    <location>
        <begin position="1"/>
        <end position="18"/>
    </location>
</feature>
<feature type="domain" description="Pectate lyase" evidence="6">
    <location>
        <begin position="133"/>
        <end position="348"/>
    </location>
</feature>
<evidence type="ECO:0000259" key="6">
    <source>
        <dbReference type="SMART" id="SM00656"/>
    </source>
</evidence>
<dbReference type="AlphaFoldDB" id="A0A8H7W9J5"/>
<dbReference type="SUPFAM" id="SSF51126">
    <property type="entry name" value="Pectin lyase-like"/>
    <property type="match status" value="1"/>
</dbReference>
<evidence type="ECO:0000256" key="1">
    <source>
        <dbReference type="ARBA" id="ARBA00010980"/>
    </source>
</evidence>
<keyword evidence="8" id="KW-1185">Reference proteome</keyword>
<dbReference type="InterPro" id="IPR012334">
    <property type="entry name" value="Pectin_lyas_fold"/>
</dbReference>
<dbReference type="GO" id="GO:0030570">
    <property type="term" value="F:pectate lyase activity"/>
    <property type="evidence" value="ECO:0007669"/>
    <property type="project" value="InterPro"/>
</dbReference>
<dbReference type="Pfam" id="PF00544">
    <property type="entry name" value="Pectate_lyase_4"/>
    <property type="match status" value="1"/>
</dbReference>
<sequence>MKFIHGLAALGSLATVSAQSCNADNCLRAMRSPERIAEARAFCGTYTTATASIPAFATQACTGNVASRVSSACSCIATTSAPATSVPTPTASGCSPDGTYPAIPLPSGAFDLEGYAKENPIGPVSGGAGGPTTTISAGSTAASSALIAAVTGANPLTIIVEGEFALPARLRVNGANKSIIGGKNGTIARNGMTLINATNIIVQNLRFTGVLDNDCMTIQNTTRVWIDHNDLSSNPNIIKNGPDLYDGLMDVIRASDWITVSWNYFHDHYKASLVGNNDQFRAIDFGYLHLTYHHNYFRNLGTRGNAGRFGHQHLYNNYYKDFRYQAIHSRSDNQVLVEGNVFTGDTREALSTYGLVIPEDSPNTSPLGDFEIDGYANLGAENDFGGSGVNITQVGNFTTAPYSYKLTPLADVPALVVRYSGLGKL</sequence>